<evidence type="ECO:0000256" key="5">
    <source>
        <dbReference type="ARBA" id="ARBA00012759"/>
    </source>
</evidence>
<evidence type="ECO:0000256" key="27">
    <source>
        <dbReference type="SAM" id="MobiDB-lite"/>
    </source>
</evidence>
<evidence type="ECO:0000256" key="3">
    <source>
        <dbReference type="ARBA" id="ARBA00004647"/>
    </source>
</evidence>
<evidence type="ECO:0000256" key="25">
    <source>
        <dbReference type="ARBA" id="ARBA00059005"/>
    </source>
</evidence>
<dbReference type="AlphaFoldDB" id="A0A6G0HP44"/>
<keyword evidence="23" id="KW-0131">Cell cycle</keyword>
<keyword evidence="20" id="KW-0175">Coiled coil</keyword>
<feature type="domain" description="RanBP2-type" evidence="28">
    <location>
        <begin position="546"/>
        <end position="575"/>
    </location>
</feature>
<dbReference type="InterPro" id="IPR041294">
    <property type="entry name" value="AnkUBD"/>
</dbReference>
<keyword evidence="14" id="KW-0498">Mitosis</keyword>
<evidence type="ECO:0000256" key="26">
    <source>
        <dbReference type="PROSITE-ProRule" id="PRU00322"/>
    </source>
</evidence>
<keyword evidence="9" id="KW-0879">Wnt signaling pathway</keyword>
<evidence type="ECO:0000256" key="7">
    <source>
        <dbReference type="ARBA" id="ARBA00022618"/>
    </source>
</evidence>
<comment type="similarity">
    <text evidence="4">Belongs to the peptidase C64 family.</text>
</comment>
<evidence type="ECO:0000259" key="30">
    <source>
        <dbReference type="PROSITE" id="PS50802"/>
    </source>
</evidence>
<dbReference type="GO" id="GO:0035523">
    <property type="term" value="P:protein K29-linked deubiquitination"/>
    <property type="evidence" value="ECO:0007669"/>
    <property type="project" value="TreeGrafter"/>
</dbReference>
<feature type="compositionally biased region" description="Basic and acidic residues" evidence="27">
    <location>
        <begin position="256"/>
        <end position="267"/>
    </location>
</feature>
<dbReference type="GO" id="GO:0030177">
    <property type="term" value="P:positive regulation of Wnt signaling pathway"/>
    <property type="evidence" value="ECO:0007669"/>
    <property type="project" value="TreeGrafter"/>
</dbReference>
<gene>
    <name evidence="31" type="ORF">D5F01_LYC21309</name>
</gene>
<dbReference type="PRINTS" id="PR02051">
    <property type="entry name" value="PROTEINF175"/>
</dbReference>
<dbReference type="InterPro" id="IPR051346">
    <property type="entry name" value="OTU_Deubiquitinase"/>
</dbReference>
<dbReference type="PRINTS" id="PR02053">
    <property type="entry name" value="BRISCABRO1"/>
</dbReference>
<dbReference type="GO" id="GO:0005874">
    <property type="term" value="C:microtubule"/>
    <property type="evidence" value="ECO:0007669"/>
    <property type="project" value="UniProtKB-KW"/>
</dbReference>
<evidence type="ECO:0000256" key="17">
    <source>
        <dbReference type="ARBA" id="ARBA00022807"/>
    </source>
</evidence>
<evidence type="ECO:0000256" key="21">
    <source>
        <dbReference type="ARBA" id="ARBA00023212"/>
    </source>
</evidence>
<keyword evidence="13 26" id="KW-0863">Zinc-finger</keyword>
<dbReference type="FunFam" id="4.10.1060.10:FF:000006">
    <property type="entry name" value="ubiquitin thioesterase ZRANB1 isoform X1"/>
    <property type="match status" value="1"/>
</dbReference>
<keyword evidence="16" id="KW-0378">Hydrolase</keyword>
<evidence type="ECO:0000256" key="13">
    <source>
        <dbReference type="ARBA" id="ARBA00022771"/>
    </source>
</evidence>
<evidence type="ECO:0000256" key="2">
    <source>
        <dbReference type="ARBA" id="ARBA00004123"/>
    </source>
</evidence>
<keyword evidence="11" id="KW-0479">Metal-binding</keyword>
<reference evidence="31 32" key="1">
    <citation type="submission" date="2019-07" db="EMBL/GenBank/DDBJ databases">
        <title>Chromosome genome assembly for large yellow croaker.</title>
        <authorList>
            <person name="Xiao S."/>
        </authorList>
    </citation>
    <scope>NUCLEOTIDE SEQUENCE [LARGE SCALE GENOMIC DNA]</scope>
    <source>
        <strain evidence="31">JMULYC20181020</strain>
        <tissue evidence="31">Muscle</tissue>
    </source>
</reference>
<feature type="region of interest" description="Disordered" evidence="27">
    <location>
        <begin position="581"/>
        <end position="623"/>
    </location>
</feature>
<evidence type="ECO:0000256" key="8">
    <source>
        <dbReference type="ARBA" id="ARBA00022670"/>
    </source>
</evidence>
<evidence type="ECO:0000313" key="32">
    <source>
        <dbReference type="Proteomes" id="UP000424527"/>
    </source>
</evidence>
<dbReference type="InterPro" id="IPR001876">
    <property type="entry name" value="Znf_RanBP2"/>
</dbReference>
<keyword evidence="17" id="KW-0788">Thiol protease</keyword>
<keyword evidence="22" id="KW-0539">Nucleus</keyword>
<dbReference type="PROSITE" id="PS50802">
    <property type="entry name" value="OTU"/>
    <property type="match status" value="1"/>
</dbReference>
<keyword evidence="21" id="KW-0206">Cytoskeleton</keyword>
<comment type="caution">
    <text evidence="31">The sequence shown here is derived from an EMBL/GenBank/DDBJ whole genome shotgun (WGS) entry which is preliminary data.</text>
</comment>
<dbReference type="PANTHER" id="PTHR13367:SF28">
    <property type="entry name" value="UBIQUITIN THIOESTERASE ZRANB1"/>
    <property type="match status" value="1"/>
</dbReference>
<evidence type="ECO:0000256" key="14">
    <source>
        <dbReference type="ARBA" id="ARBA00022776"/>
    </source>
</evidence>
<dbReference type="GO" id="GO:0071947">
    <property type="term" value="P:protein deubiquitination involved in ubiquitin-dependent protein catabolic process"/>
    <property type="evidence" value="ECO:0007669"/>
    <property type="project" value="TreeGrafter"/>
</dbReference>
<dbReference type="GO" id="GO:0051301">
    <property type="term" value="P:cell division"/>
    <property type="evidence" value="ECO:0007669"/>
    <property type="project" value="UniProtKB-KW"/>
</dbReference>
<evidence type="ECO:0000259" key="29">
    <source>
        <dbReference type="PROSITE" id="PS50249"/>
    </source>
</evidence>
<feature type="compositionally biased region" description="Polar residues" evidence="27">
    <location>
        <begin position="362"/>
        <end position="374"/>
    </location>
</feature>
<dbReference type="InterPro" id="IPR037518">
    <property type="entry name" value="MPN"/>
</dbReference>
<evidence type="ECO:0000256" key="19">
    <source>
        <dbReference type="ARBA" id="ARBA00023043"/>
    </source>
</evidence>
<dbReference type="EMBL" id="REGW02000021">
    <property type="protein sequence ID" value="KAE8280746.1"/>
    <property type="molecule type" value="Genomic_DNA"/>
</dbReference>
<dbReference type="GO" id="GO:0070530">
    <property type="term" value="F:K63-linked polyubiquitin modification-dependent protein binding"/>
    <property type="evidence" value="ECO:0007669"/>
    <property type="project" value="TreeGrafter"/>
</dbReference>
<dbReference type="FunFam" id="1.25.40.560:FF:000001">
    <property type="entry name" value="ubiquitin thioesterase ZRANB1 isoform X1"/>
    <property type="match status" value="1"/>
</dbReference>
<protein>
    <recommendedName>
        <fullName evidence="5">ubiquitinyl hydrolase 1</fullName>
        <ecNumber evidence="5">3.4.19.12</ecNumber>
    </recommendedName>
</protein>
<dbReference type="GO" id="GO:0005634">
    <property type="term" value="C:nucleus"/>
    <property type="evidence" value="ECO:0007669"/>
    <property type="project" value="UniProtKB-SubCell"/>
</dbReference>
<dbReference type="GO" id="GO:0016055">
    <property type="term" value="P:Wnt signaling pathway"/>
    <property type="evidence" value="ECO:0007669"/>
    <property type="project" value="UniProtKB-KW"/>
</dbReference>
<proteinExistence type="inferred from homology"/>
<keyword evidence="10" id="KW-0493">Microtubule</keyword>
<evidence type="ECO:0000256" key="16">
    <source>
        <dbReference type="ARBA" id="ARBA00022801"/>
    </source>
</evidence>
<dbReference type="PANTHER" id="PTHR13367">
    <property type="entry name" value="UBIQUITIN THIOESTERASE"/>
    <property type="match status" value="1"/>
</dbReference>
<evidence type="ECO:0000256" key="20">
    <source>
        <dbReference type="ARBA" id="ARBA00023054"/>
    </source>
</evidence>
<evidence type="ECO:0000256" key="11">
    <source>
        <dbReference type="ARBA" id="ARBA00022723"/>
    </source>
</evidence>
<feature type="domain" description="RanBP2-type" evidence="28">
    <location>
        <begin position="450"/>
        <end position="487"/>
    </location>
</feature>
<dbReference type="SUPFAM" id="SSF90209">
    <property type="entry name" value="Ran binding protein zinc finger-like"/>
    <property type="match status" value="1"/>
</dbReference>
<evidence type="ECO:0000256" key="10">
    <source>
        <dbReference type="ARBA" id="ARBA00022701"/>
    </source>
</evidence>
<evidence type="ECO:0000313" key="31">
    <source>
        <dbReference type="EMBL" id="KAE8280746.1"/>
    </source>
</evidence>
<dbReference type="Gene3D" id="1.25.40.560">
    <property type="match status" value="1"/>
</dbReference>
<dbReference type="GO" id="GO:0016477">
    <property type="term" value="P:cell migration"/>
    <property type="evidence" value="ECO:0007669"/>
    <property type="project" value="TreeGrafter"/>
</dbReference>
<feature type="domain" description="MPN" evidence="29">
    <location>
        <begin position="3"/>
        <end position="149"/>
    </location>
</feature>
<dbReference type="InterPro" id="IPR023238">
    <property type="entry name" value="FAM175"/>
</dbReference>
<name>A0A6G0HP44_LARCR</name>
<keyword evidence="19" id="KW-0040">ANK repeat</keyword>
<feature type="region of interest" description="Disordered" evidence="27">
    <location>
        <begin position="251"/>
        <end position="416"/>
    </location>
</feature>
<dbReference type="CDD" id="cd23524">
    <property type="entry name" value="Abraxas_2"/>
    <property type="match status" value="1"/>
</dbReference>
<dbReference type="InterPro" id="IPR003323">
    <property type="entry name" value="OTU_dom"/>
</dbReference>
<dbReference type="GO" id="GO:0008270">
    <property type="term" value="F:zinc ion binding"/>
    <property type="evidence" value="ECO:0007669"/>
    <property type="project" value="UniProtKB-KW"/>
</dbReference>
<evidence type="ECO:0000256" key="9">
    <source>
        <dbReference type="ARBA" id="ARBA00022687"/>
    </source>
</evidence>
<dbReference type="InterPro" id="IPR036443">
    <property type="entry name" value="Znf_RanBP2_sf"/>
</dbReference>
<evidence type="ECO:0000256" key="1">
    <source>
        <dbReference type="ARBA" id="ARBA00000707"/>
    </source>
</evidence>
<dbReference type="Pfam" id="PF02338">
    <property type="entry name" value="OTU"/>
    <property type="match status" value="1"/>
</dbReference>
<feature type="compositionally biased region" description="Polar residues" evidence="27">
    <location>
        <begin position="595"/>
        <end position="607"/>
    </location>
</feature>
<feature type="compositionally biased region" description="Basic residues" evidence="27">
    <location>
        <begin position="584"/>
        <end position="593"/>
    </location>
</feature>
<evidence type="ECO:0000256" key="12">
    <source>
        <dbReference type="ARBA" id="ARBA00022737"/>
    </source>
</evidence>
<dbReference type="Pfam" id="PF18418">
    <property type="entry name" value="AnkUBD"/>
    <property type="match status" value="1"/>
</dbReference>
<dbReference type="FunFam" id="4.10.1060.10:FF:000012">
    <property type="entry name" value="ubiquitin thioesterase ZRANB1 isoform X1"/>
    <property type="match status" value="1"/>
</dbReference>
<keyword evidence="6" id="KW-0963">Cytoplasm</keyword>
<evidence type="ECO:0000256" key="23">
    <source>
        <dbReference type="ARBA" id="ARBA00023306"/>
    </source>
</evidence>
<dbReference type="Pfam" id="PF21125">
    <property type="entry name" value="MPN_2A_DUB_like"/>
    <property type="match status" value="1"/>
</dbReference>
<evidence type="ECO:0000256" key="24">
    <source>
        <dbReference type="ARBA" id="ARBA00035115"/>
    </source>
</evidence>
<dbReference type="GO" id="GO:0004843">
    <property type="term" value="F:cysteine-type deubiquitinase activity"/>
    <property type="evidence" value="ECO:0007669"/>
    <property type="project" value="UniProtKB-EC"/>
</dbReference>
<sequence>MAASISGYTFSSVCYHSANSNSDHEGFLLGEVRQEETVSISDTQISSAELLQVVEIHNHDPCAQLFSFYDYAGKINEENLNSILKDRRKNVIGWYRFRRNTQQQMSFREQIIHKQLTQLLGVPDLVFLLFSFISTANSSTHALEYVLFRPNRSRYNQRITLTIPNLGNTSQQEYKVSSVPNTSLSYTQVIKEHGAEFFDKDGVMKDIRTIFQVYSALQDKVQAVCGEVEQSERVKEKIQEDVNKLKQQIALRKRKTAEEERRLREAQNADSHSTPEENTEPSEASPLSRITFHTPSAPERPSTSPNPPSYANLSSQDDSLLSSSSPPTSAALLPRPQAVGSPGHPTPGPLGMGLGLGLSMGASSNPVTTPSTPYLGNGDGSSSDSLDRQAAGQEDDEDDEDDEEDEDEDSSEYENLQKKEKKEYYLLCELLKSGSAELRTSLNGRKPFLRGGATMTELVAKWACEYCTYENWPSAIKCTMCRAQRPSGGAIITEEPFKSSPALDASLHQWDPAGLSNSPSQGGSSLLICPDSSARPRVRIADVPETSSKWSCQMCTYLNWPRAIRCTQCLCQRQQAQQQQHGQHATHHGHHTQQPRSPTESPQTSGSGCRPAPPATTTDPCEEYNDRNRLNTHSQHWTCTACTYENWAKALKCVVCDHPRPNSLLAEPIELASASESQQPSSKLNEQDRDNRRGVVGHVVGQGVGSVVGGLVGCSSSQRRSPPTSKRESEVNMDFQRIELASGAGIGSKEELEVDFKKLKQIKNRMRRTDWLFLNACVGVVEGDLAAVEAYKSSGGDIARQLTSDEVRLLNRPSAFDDGFTLVHLAIRFQRQDMLAVLLTEVSQQAAKCIPAMVCPELTEQIRREVAASLHQRKGDFTCYFLTDLVTFTLPADIEDLPPAVQEKLFDEVLDRDVQKELEEESPIINWSLELGTRLDSRLYALWNRTAGDCLLDSVLQATWGIYDKDSVLRKTLHDSLHDCSHWFYTRWKEWESWYSQSFGLHFSLREEQWQEDWAFILSLASQPGSSLEQTHIFVLAHILRRPIIVYGVKYYKSFRGETLGYTRFQGVYLPLLWEQSFCWKSPIALGYTRGHFSALVAMENDGFDNRGAGANLNTDDDVTVTFLPLVDSERKLLHIHFLSAQEMGNEEQQEKLLREWLDCCVTDGGVLVALQKSSRRRNHPLVTQMVEKWLDGYRQIRPCASLSDGEEEEDDDDE</sequence>
<feature type="compositionally biased region" description="Low complexity" evidence="27">
    <location>
        <begin position="313"/>
        <end position="333"/>
    </location>
</feature>
<dbReference type="GO" id="GO:1990168">
    <property type="term" value="P:protein K33-linked deubiquitination"/>
    <property type="evidence" value="ECO:0007669"/>
    <property type="project" value="TreeGrafter"/>
</dbReference>
<dbReference type="InterPro" id="IPR023240">
    <property type="entry name" value="BRISC_Abraxas2"/>
</dbReference>
<keyword evidence="15" id="KW-0833">Ubl conjugation pathway</keyword>
<dbReference type="EC" id="3.4.19.12" evidence="5"/>
<dbReference type="InterPro" id="IPR049768">
    <property type="entry name" value="ZRANB1_OTU"/>
</dbReference>
<comment type="function">
    <text evidence="25">Ubiquitin thioesterase, which specifically hydrolyzes 'Lys-29'-linked and 'Lys-33'-linked diubiquitin. Also cleaves 'Lys-63'-linked chains, but with 40-fold less efficiency compared to 'Lys-29'-linked ones. Positive regulator of the Wnt signaling pathway that deubiquitinates APC protein, a negative regulator of Wnt-mediated transcription. Acts as a regulator of autophagy by mediating deubiquitination of PIK3C3/VPS34, thereby promoting autophagosome maturation. Plays a role in the regulation of cell morphology and cytoskeletal organization. Required in the stress fiber dynamics and cell migration.</text>
</comment>
<dbReference type="GO" id="GO:0005737">
    <property type="term" value="C:cytoplasm"/>
    <property type="evidence" value="ECO:0007669"/>
    <property type="project" value="TreeGrafter"/>
</dbReference>
<dbReference type="PROSITE" id="PS50249">
    <property type="entry name" value="MPN"/>
    <property type="match status" value="1"/>
</dbReference>
<comment type="subcellular location">
    <subcellularLocation>
        <location evidence="3">Cytoplasm</location>
        <location evidence="3">Cytoskeleton</location>
        <location evidence="3">Spindle pole</location>
    </subcellularLocation>
    <subcellularLocation>
        <location evidence="2">Nucleus</location>
    </subcellularLocation>
</comment>
<dbReference type="PROSITE" id="PS50199">
    <property type="entry name" value="ZF_RANBP2_2"/>
    <property type="match status" value="3"/>
</dbReference>
<evidence type="ECO:0000259" key="28">
    <source>
        <dbReference type="PROSITE" id="PS50199"/>
    </source>
</evidence>
<feature type="domain" description="OTU" evidence="30">
    <location>
        <begin position="939"/>
        <end position="1099"/>
    </location>
</feature>
<evidence type="ECO:0000256" key="18">
    <source>
        <dbReference type="ARBA" id="ARBA00022833"/>
    </source>
</evidence>
<feature type="compositionally biased region" description="Acidic residues" evidence="27">
    <location>
        <begin position="393"/>
        <end position="412"/>
    </location>
</feature>
<dbReference type="Proteomes" id="UP000424527">
    <property type="component" value="Unassembled WGS sequence"/>
</dbReference>
<evidence type="ECO:0000256" key="15">
    <source>
        <dbReference type="ARBA" id="ARBA00022786"/>
    </source>
</evidence>
<dbReference type="GO" id="GO:0007010">
    <property type="term" value="P:cytoskeleton organization"/>
    <property type="evidence" value="ECO:0007669"/>
    <property type="project" value="TreeGrafter"/>
</dbReference>
<keyword evidence="12" id="KW-0677">Repeat</keyword>
<keyword evidence="8" id="KW-0645">Protease</keyword>
<dbReference type="Gene3D" id="4.10.1060.10">
    <property type="entry name" value="Zinc finger, RanBP2-type"/>
    <property type="match status" value="3"/>
</dbReference>
<keyword evidence="7" id="KW-0132">Cell division</keyword>
<comment type="catalytic activity">
    <reaction evidence="1">
        <text>Thiol-dependent hydrolysis of ester, thioester, amide, peptide and isopeptide bonds formed by the C-terminal Gly of ubiquitin (a 76-residue protein attached to proteins as an intracellular targeting signal).</text>
        <dbReference type="EC" id="3.4.19.12"/>
    </reaction>
</comment>
<evidence type="ECO:0000256" key="4">
    <source>
        <dbReference type="ARBA" id="ARBA00005865"/>
    </source>
</evidence>
<keyword evidence="18" id="KW-0862">Zinc</keyword>
<dbReference type="CDD" id="cd22767">
    <property type="entry name" value="OTU_ZRANB1"/>
    <property type="match status" value="1"/>
</dbReference>
<accession>A0A6G0HP44</accession>
<evidence type="ECO:0000256" key="22">
    <source>
        <dbReference type="ARBA" id="ARBA00023242"/>
    </source>
</evidence>
<dbReference type="PROSITE" id="PS01358">
    <property type="entry name" value="ZF_RANBP2_1"/>
    <property type="match status" value="3"/>
</dbReference>
<keyword evidence="32" id="KW-1185">Reference proteome</keyword>
<evidence type="ECO:0000256" key="6">
    <source>
        <dbReference type="ARBA" id="ARBA00022490"/>
    </source>
</evidence>
<organism evidence="31 32">
    <name type="scientific">Larimichthys crocea</name>
    <name type="common">Large yellow croaker</name>
    <name type="synonym">Pseudosciaena crocea</name>
    <dbReference type="NCBI Taxonomy" id="215358"/>
    <lineage>
        <taxon>Eukaryota</taxon>
        <taxon>Metazoa</taxon>
        <taxon>Chordata</taxon>
        <taxon>Craniata</taxon>
        <taxon>Vertebrata</taxon>
        <taxon>Euteleostomi</taxon>
        <taxon>Actinopterygii</taxon>
        <taxon>Neopterygii</taxon>
        <taxon>Teleostei</taxon>
        <taxon>Neoteleostei</taxon>
        <taxon>Acanthomorphata</taxon>
        <taxon>Eupercaria</taxon>
        <taxon>Sciaenidae</taxon>
        <taxon>Larimichthys</taxon>
    </lineage>
</organism>
<dbReference type="SMART" id="SM00547">
    <property type="entry name" value="ZnF_RBZ"/>
    <property type="match status" value="3"/>
</dbReference>
<dbReference type="Pfam" id="PF00641">
    <property type="entry name" value="Zn_ribbon_RanBP"/>
    <property type="match status" value="1"/>
</dbReference>
<dbReference type="GO" id="GO:0000922">
    <property type="term" value="C:spindle pole"/>
    <property type="evidence" value="ECO:0007669"/>
    <property type="project" value="UniProtKB-SubCell"/>
</dbReference>
<feature type="domain" description="RanBP2-type" evidence="28">
    <location>
        <begin position="633"/>
        <end position="662"/>
    </location>
</feature>
<comment type="similarity">
    <text evidence="24">Belongs to the FAM175 family. Abro1 subfamily.</text>
</comment>